<dbReference type="PANTHER" id="PTHR22642">
    <property type="entry name" value="IMIDAZOLONEPROPIONASE"/>
    <property type="match status" value="1"/>
</dbReference>
<dbReference type="InterPro" id="IPR032466">
    <property type="entry name" value="Metal_Hydrolase"/>
</dbReference>
<dbReference type="CDD" id="cd01300">
    <property type="entry name" value="YtcJ_like"/>
    <property type="match status" value="1"/>
</dbReference>
<dbReference type="SUPFAM" id="SSF51338">
    <property type="entry name" value="Composite domain of metallo-dependent hydrolases"/>
    <property type="match status" value="1"/>
</dbReference>
<organism evidence="2 3">
    <name type="scientific">Kineosporia succinea</name>
    <dbReference type="NCBI Taxonomy" id="84632"/>
    <lineage>
        <taxon>Bacteria</taxon>
        <taxon>Bacillati</taxon>
        <taxon>Actinomycetota</taxon>
        <taxon>Actinomycetes</taxon>
        <taxon>Kineosporiales</taxon>
        <taxon>Kineosporiaceae</taxon>
        <taxon>Kineosporia</taxon>
    </lineage>
</organism>
<dbReference type="Proteomes" id="UP001235712">
    <property type="component" value="Unassembled WGS sequence"/>
</dbReference>
<sequence length="530" mass="57073">MNRDLLVTGIRVPGRPGVTALAARDGVIVALGSGKDARREVAASARHLDGRGGTLTPGLIDSHAHPHHAAGLAHAVDLGAVRSWDGFLARLRELAHGRAPDSWLHVWNLDYAIFAGRPIRGTDLAEAVHGLPFYGLFFDGHTAVASPRALQRAGVTGRERFRDNSVVVVDENDLPTGELRERSAFQLVAAHLPAVTPEQARAAVLGTLRQMNAVGITGVVSMDGTRSSLDVFDDIDANEGLPVRLQSALTHRPHFVPEEVAEILAQRDRGGRRWRTGLIKLFHDGVIDTGTGWLYEPDTLGDGLASFWPDPSRYRDVVSTYTRAGFQIATHAIGDRAVGETIDAYLAAGVRSASGAPHRIEHLETLTDTDLRRAADAGIAVSMQPLHMQWRHEDHSDSWAHRLGRVRSARGWRAADVLRAGAQLVLGSDWPVAQFDPRIGMAWAVLRREPGNPGAPVFEEHLRLTGEQAVHGYTRAAAQAMGSDRTGLLEIGALADLTVFADDPATVDGDTLATLPVLGTVVDGEVVHEA</sequence>
<dbReference type="PANTHER" id="PTHR22642:SF2">
    <property type="entry name" value="PROTEIN LONG AFTER FAR-RED 3"/>
    <property type="match status" value="1"/>
</dbReference>
<accession>A0ABT9PBZ5</accession>
<reference evidence="2 3" key="1">
    <citation type="submission" date="2023-07" db="EMBL/GenBank/DDBJ databases">
        <title>Sequencing the genomes of 1000 actinobacteria strains.</title>
        <authorList>
            <person name="Klenk H.-P."/>
        </authorList>
    </citation>
    <scope>NUCLEOTIDE SEQUENCE [LARGE SCALE GENOMIC DNA]</scope>
    <source>
        <strain evidence="2 3">DSM 44388</strain>
    </source>
</reference>
<proteinExistence type="predicted"/>
<evidence type="ECO:0000313" key="3">
    <source>
        <dbReference type="Proteomes" id="UP001235712"/>
    </source>
</evidence>
<dbReference type="InterPro" id="IPR013108">
    <property type="entry name" value="Amidohydro_3"/>
</dbReference>
<protein>
    <submittedName>
        <fullName evidence="2">Amidohydrolase YtcJ</fullName>
    </submittedName>
</protein>
<comment type="caution">
    <text evidence="2">The sequence shown here is derived from an EMBL/GenBank/DDBJ whole genome shotgun (WGS) entry which is preliminary data.</text>
</comment>
<gene>
    <name evidence="2" type="ORF">J2S57_005978</name>
</gene>
<dbReference type="Pfam" id="PF07969">
    <property type="entry name" value="Amidohydro_3"/>
    <property type="match status" value="1"/>
</dbReference>
<dbReference type="Gene3D" id="3.10.310.70">
    <property type="match status" value="1"/>
</dbReference>
<dbReference type="EMBL" id="JAUSQZ010000001">
    <property type="protein sequence ID" value="MDP9830229.1"/>
    <property type="molecule type" value="Genomic_DNA"/>
</dbReference>
<dbReference type="Gene3D" id="2.30.40.10">
    <property type="entry name" value="Urease, subunit C, domain 1"/>
    <property type="match status" value="1"/>
</dbReference>
<evidence type="ECO:0000313" key="2">
    <source>
        <dbReference type="EMBL" id="MDP9830229.1"/>
    </source>
</evidence>
<dbReference type="RefSeq" id="WP_307249206.1">
    <property type="nucleotide sequence ID" value="NZ_JAUSQZ010000001.1"/>
</dbReference>
<name>A0ABT9PBZ5_9ACTN</name>
<dbReference type="InterPro" id="IPR033932">
    <property type="entry name" value="YtcJ-like"/>
</dbReference>
<dbReference type="InterPro" id="IPR011059">
    <property type="entry name" value="Metal-dep_hydrolase_composite"/>
</dbReference>
<feature type="domain" description="Amidohydrolase 3" evidence="1">
    <location>
        <begin position="49"/>
        <end position="528"/>
    </location>
</feature>
<dbReference type="SUPFAM" id="SSF51556">
    <property type="entry name" value="Metallo-dependent hydrolases"/>
    <property type="match status" value="1"/>
</dbReference>
<dbReference type="Gene3D" id="3.20.20.140">
    <property type="entry name" value="Metal-dependent hydrolases"/>
    <property type="match status" value="1"/>
</dbReference>
<evidence type="ECO:0000259" key="1">
    <source>
        <dbReference type="Pfam" id="PF07969"/>
    </source>
</evidence>
<keyword evidence="3" id="KW-1185">Reference proteome</keyword>